<feature type="signal peptide" evidence="2">
    <location>
        <begin position="1"/>
        <end position="19"/>
    </location>
</feature>
<reference evidence="4" key="1">
    <citation type="journal article" date="2017" name="Front. Plant Sci.">
        <title>Climate Clever Clovers: New Paradigm to Reduce the Environmental Footprint of Ruminants by Breeding Low Methanogenic Forages Utilizing Haplotype Variation.</title>
        <authorList>
            <person name="Kaur P."/>
            <person name="Appels R."/>
            <person name="Bayer P.E."/>
            <person name="Keeble-Gagnere G."/>
            <person name="Wang J."/>
            <person name="Hirakawa H."/>
            <person name="Shirasawa K."/>
            <person name="Vercoe P."/>
            <person name="Stefanova K."/>
            <person name="Durmic Z."/>
            <person name="Nichols P."/>
            <person name="Revell C."/>
            <person name="Isobe S.N."/>
            <person name="Edwards D."/>
            <person name="Erskine W."/>
        </authorList>
    </citation>
    <scope>NUCLEOTIDE SEQUENCE [LARGE SCALE GENOMIC DNA]</scope>
    <source>
        <strain evidence="4">cv. Daliak</strain>
    </source>
</reference>
<feature type="chain" id="PRO_5016454486" description="Transmembrane protein" evidence="2">
    <location>
        <begin position="20"/>
        <end position="97"/>
    </location>
</feature>
<dbReference type="Proteomes" id="UP000242715">
    <property type="component" value="Unassembled WGS sequence"/>
</dbReference>
<keyword evidence="1" id="KW-1133">Transmembrane helix</keyword>
<keyword evidence="2" id="KW-0732">Signal</keyword>
<protein>
    <recommendedName>
        <fullName evidence="5">Transmembrane protein</fullName>
    </recommendedName>
</protein>
<dbReference type="EMBL" id="DF974049">
    <property type="protein sequence ID" value="GAU44502.1"/>
    <property type="molecule type" value="Genomic_DNA"/>
</dbReference>
<organism evidence="3 4">
    <name type="scientific">Trifolium subterraneum</name>
    <name type="common">Subterranean clover</name>
    <dbReference type="NCBI Taxonomy" id="3900"/>
    <lineage>
        <taxon>Eukaryota</taxon>
        <taxon>Viridiplantae</taxon>
        <taxon>Streptophyta</taxon>
        <taxon>Embryophyta</taxon>
        <taxon>Tracheophyta</taxon>
        <taxon>Spermatophyta</taxon>
        <taxon>Magnoliopsida</taxon>
        <taxon>eudicotyledons</taxon>
        <taxon>Gunneridae</taxon>
        <taxon>Pentapetalae</taxon>
        <taxon>rosids</taxon>
        <taxon>fabids</taxon>
        <taxon>Fabales</taxon>
        <taxon>Fabaceae</taxon>
        <taxon>Papilionoideae</taxon>
        <taxon>50 kb inversion clade</taxon>
        <taxon>NPAAA clade</taxon>
        <taxon>Hologalegina</taxon>
        <taxon>IRL clade</taxon>
        <taxon>Trifolieae</taxon>
        <taxon>Trifolium</taxon>
    </lineage>
</organism>
<proteinExistence type="predicted"/>
<evidence type="ECO:0000313" key="3">
    <source>
        <dbReference type="EMBL" id="GAU44502.1"/>
    </source>
</evidence>
<evidence type="ECO:0008006" key="5">
    <source>
        <dbReference type="Google" id="ProtNLM"/>
    </source>
</evidence>
<gene>
    <name evidence="3" type="ORF">TSUD_122720</name>
</gene>
<dbReference type="AlphaFoldDB" id="A0A2Z6P7C3"/>
<evidence type="ECO:0000256" key="2">
    <source>
        <dbReference type="SAM" id="SignalP"/>
    </source>
</evidence>
<feature type="transmembrane region" description="Helical" evidence="1">
    <location>
        <begin position="72"/>
        <end position="93"/>
    </location>
</feature>
<evidence type="ECO:0000313" key="4">
    <source>
        <dbReference type="Proteomes" id="UP000242715"/>
    </source>
</evidence>
<keyword evidence="1" id="KW-0812">Transmembrane</keyword>
<sequence>MKFMVIIIISLMTLTLLLAAAGREAPSTELHGRGVVAGSEKEVPSPPFPIPLIDPPPSWPIAKKDNSKKKKIAFISLGVAILLIIGCVMGLLVRSCC</sequence>
<evidence type="ECO:0000256" key="1">
    <source>
        <dbReference type="SAM" id="Phobius"/>
    </source>
</evidence>
<name>A0A2Z6P7C3_TRISU</name>
<keyword evidence="1" id="KW-0472">Membrane</keyword>
<keyword evidence="4" id="KW-1185">Reference proteome</keyword>
<accession>A0A2Z6P7C3</accession>